<evidence type="ECO:0000313" key="15">
    <source>
        <dbReference type="Proteomes" id="UP000004754"/>
    </source>
</evidence>
<comment type="caution">
    <text evidence="14">The sequence shown here is derived from an EMBL/GenBank/DDBJ whole genome shotgun (WGS) entry which is preliminary data.</text>
</comment>
<dbReference type="eggNOG" id="COG0111">
    <property type="taxonomic scope" value="Bacteria"/>
</dbReference>
<keyword evidence="8" id="KW-0520">NAD</keyword>
<dbReference type="SUPFAM" id="SSF52283">
    <property type="entry name" value="Formate/glycerate dehydrogenase catalytic domain-like"/>
    <property type="match status" value="1"/>
</dbReference>
<dbReference type="InterPro" id="IPR006140">
    <property type="entry name" value="D-isomer_DH_NAD-bd"/>
</dbReference>
<comment type="similarity">
    <text evidence="3 12">Belongs to the D-isomer specific 2-hydroxyacid dehydrogenase family.</text>
</comment>
<dbReference type="EC" id="1.1.1.399" evidence="4"/>
<dbReference type="PANTHER" id="PTHR42938">
    <property type="entry name" value="FORMATE DEHYDROGENASE 1"/>
    <property type="match status" value="1"/>
</dbReference>
<evidence type="ECO:0000256" key="3">
    <source>
        <dbReference type="ARBA" id="ARBA00005854"/>
    </source>
</evidence>
<gene>
    <name evidence="14" type="primary">pdxB</name>
    <name evidence="14" type="ORF">HMP0721_1077</name>
</gene>
<dbReference type="SUPFAM" id="SSF55021">
    <property type="entry name" value="ACT-like"/>
    <property type="match status" value="1"/>
</dbReference>
<dbReference type="EC" id="1.1.1.95" evidence="5"/>
<organism evidence="14 15">
    <name type="scientific">Pseudoramibacter alactolyticus ATCC 23263</name>
    <dbReference type="NCBI Taxonomy" id="887929"/>
    <lineage>
        <taxon>Bacteria</taxon>
        <taxon>Bacillati</taxon>
        <taxon>Bacillota</taxon>
        <taxon>Clostridia</taxon>
        <taxon>Eubacteriales</taxon>
        <taxon>Eubacteriaceae</taxon>
        <taxon>Pseudoramibacter</taxon>
    </lineage>
</organism>
<dbReference type="CDD" id="cd12174">
    <property type="entry name" value="PGDH_like_3"/>
    <property type="match status" value="1"/>
</dbReference>
<comment type="catalytic activity">
    <reaction evidence="11">
        <text>(2R)-3-phosphoglycerate + NAD(+) = 3-phosphooxypyruvate + NADH + H(+)</text>
        <dbReference type="Rhea" id="RHEA:12641"/>
        <dbReference type="ChEBI" id="CHEBI:15378"/>
        <dbReference type="ChEBI" id="CHEBI:18110"/>
        <dbReference type="ChEBI" id="CHEBI:57540"/>
        <dbReference type="ChEBI" id="CHEBI:57945"/>
        <dbReference type="ChEBI" id="CHEBI:58272"/>
        <dbReference type="EC" id="1.1.1.95"/>
    </reaction>
</comment>
<accession>E6MGE4</accession>
<evidence type="ECO:0000256" key="7">
    <source>
        <dbReference type="ARBA" id="ARBA00023002"/>
    </source>
</evidence>
<dbReference type="UniPathway" id="UPA00135">
    <property type="reaction ID" value="UER00196"/>
</dbReference>
<comment type="catalytic activity">
    <reaction evidence="10">
        <text>(R)-2-hydroxyglutarate + NAD(+) = 2-oxoglutarate + NADH + H(+)</text>
        <dbReference type="Rhea" id="RHEA:49612"/>
        <dbReference type="ChEBI" id="CHEBI:15378"/>
        <dbReference type="ChEBI" id="CHEBI:15801"/>
        <dbReference type="ChEBI" id="CHEBI:16810"/>
        <dbReference type="ChEBI" id="CHEBI:57540"/>
        <dbReference type="ChEBI" id="CHEBI:57945"/>
        <dbReference type="EC" id="1.1.1.399"/>
    </reaction>
</comment>
<evidence type="ECO:0000256" key="4">
    <source>
        <dbReference type="ARBA" id="ARBA00013001"/>
    </source>
</evidence>
<sequence>MKYQIKTLNNISKRGLKQLTDAYVVDGDGSEWPDAILVRSAKMHDMALPDSLSFIGRAGAGVNNIPLDRCAEAGIVVCNAPGANANAVKEMVATAMLISSRKVVEGIEWTKSLSGDTDIAAAVEKGKKQFAGPELYKKKMGVIGLGAIGVLVANMAVDFGMKVYGFDPFISIKHAWGLSRKVKRASSLETLFQNCDYISIHVPFMKETENYVNADLLKICKPGLRLINLARGGLVDEDALAEALESDRLAAYVTDFPSNKTFAMKHVINIPHLGASTPESEENCASMVIDSMREFLENGNIVNSVNYPDCNMDICESAHRITVAHHNVPNMIAGITAVLAKDDINIANMTNKNKGQFAYTMIDVDSEVTDQAIADLKAIEGVTRVRLVK</sequence>
<name>E6MGE4_9FIRM</name>
<evidence type="ECO:0000256" key="9">
    <source>
        <dbReference type="ARBA" id="ARBA00030455"/>
    </source>
</evidence>
<dbReference type="PROSITE" id="PS51671">
    <property type="entry name" value="ACT"/>
    <property type="match status" value="1"/>
</dbReference>
<keyword evidence="15" id="KW-1185">Reference proteome</keyword>
<proteinExistence type="inferred from homology"/>
<evidence type="ECO:0000256" key="2">
    <source>
        <dbReference type="ARBA" id="ARBA00005216"/>
    </source>
</evidence>
<evidence type="ECO:0000256" key="10">
    <source>
        <dbReference type="ARBA" id="ARBA00048126"/>
    </source>
</evidence>
<dbReference type="Pfam" id="PF02826">
    <property type="entry name" value="2-Hacid_dh_C"/>
    <property type="match status" value="1"/>
</dbReference>
<dbReference type="Gene3D" id="3.30.70.260">
    <property type="match status" value="1"/>
</dbReference>
<evidence type="ECO:0000256" key="12">
    <source>
        <dbReference type="RuleBase" id="RU003719"/>
    </source>
</evidence>
<dbReference type="CDD" id="cd04901">
    <property type="entry name" value="ACT_3PGDH"/>
    <property type="match status" value="1"/>
</dbReference>
<dbReference type="InterPro" id="IPR029753">
    <property type="entry name" value="D-isomer_DH_CS"/>
</dbReference>
<feature type="domain" description="ACT" evidence="13">
    <location>
        <begin position="320"/>
        <end position="389"/>
    </location>
</feature>
<dbReference type="PANTHER" id="PTHR42938:SF47">
    <property type="entry name" value="HYDROXYPYRUVATE REDUCTASE"/>
    <property type="match status" value="1"/>
</dbReference>
<evidence type="ECO:0000259" key="13">
    <source>
        <dbReference type="PROSITE" id="PS51671"/>
    </source>
</evidence>
<evidence type="ECO:0000256" key="6">
    <source>
        <dbReference type="ARBA" id="ARBA00021582"/>
    </source>
</evidence>
<dbReference type="PROSITE" id="PS00065">
    <property type="entry name" value="D_2_HYDROXYACID_DH_1"/>
    <property type="match status" value="1"/>
</dbReference>
<dbReference type="InterPro" id="IPR006139">
    <property type="entry name" value="D-isomer_2_OHA_DH_cat_dom"/>
</dbReference>
<dbReference type="EMBL" id="AEQN01000016">
    <property type="protein sequence ID" value="EFV01684.1"/>
    <property type="molecule type" value="Genomic_DNA"/>
</dbReference>
<dbReference type="PROSITE" id="PS00671">
    <property type="entry name" value="D_2_HYDROXYACID_DH_3"/>
    <property type="match status" value="1"/>
</dbReference>
<keyword evidence="7 12" id="KW-0560">Oxidoreductase</keyword>
<dbReference type="RefSeq" id="WP_006598501.1">
    <property type="nucleotide sequence ID" value="NZ_GL622359.1"/>
</dbReference>
<dbReference type="OrthoDB" id="9805416at2"/>
<dbReference type="Pfam" id="PF00389">
    <property type="entry name" value="2-Hacid_dh"/>
    <property type="match status" value="1"/>
</dbReference>
<protein>
    <recommendedName>
        <fullName evidence="6">D-3-phosphoglycerate dehydrogenase</fullName>
        <ecNumber evidence="4">1.1.1.399</ecNumber>
        <ecNumber evidence="5">1.1.1.95</ecNumber>
    </recommendedName>
    <alternativeName>
        <fullName evidence="9">2-oxoglutarate reductase</fullName>
    </alternativeName>
</protein>
<comment type="function">
    <text evidence="1">Catalyzes the reversible oxidation of 3-phospho-D-glycerate to 3-phosphonooxypyruvate, the first step of the phosphorylated L-serine biosynthesis pathway. Also catalyzes the reversible oxidation of 2-hydroxyglutarate to 2-oxoglutarate.</text>
</comment>
<comment type="pathway">
    <text evidence="2">Amino-acid biosynthesis; L-serine biosynthesis; L-serine from 3-phospho-D-glycerate: step 1/3.</text>
</comment>
<dbReference type="STRING" id="887929.HMP0721_1077"/>
<dbReference type="InterPro" id="IPR036291">
    <property type="entry name" value="NAD(P)-bd_dom_sf"/>
</dbReference>
<evidence type="ECO:0000256" key="5">
    <source>
        <dbReference type="ARBA" id="ARBA00013143"/>
    </source>
</evidence>
<dbReference type="InterPro" id="IPR002912">
    <property type="entry name" value="ACT_dom"/>
</dbReference>
<dbReference type="Proteomes" id="UP000004754">
    <property type="component" value="Unassembled WGS sequence"/>
</dbReference>
<evidence type="ECO:0000256" key="11">
    <source>
        <dbReference type="ARBA" id="ARBA00048731"/>
    </source>
</evidence>
<evidence type="ECO:0000256" key="8">
    <source>
        <dbReference type="ARBA" id="ARBA00023027"/>
    </source>
</evidence>
<evidence type="ECO:0000313" key="14">
    <source>
        <dbReference type="EMBL" id="EFV01684.1"/>
    </source>
</evidence>
<dbReference type="InterPro" id="IPR045865">
    <property type="entry name" value="ACT-like_dom_sf"/>
</dbReference>
<reference evidence="14 15" key="1">
    <citation type="submission" date="2010-12" db="EMBL/GenBank/DDBJ databases">
        <authorList>
            <person name="Muzny D."/>
            <person name="Qin X."/>
            <person name="Deng J."/>
            <person name="Jiang H."/>
            <person name="Liu Y."/>
            <person name="Qu J."/>
            <person name="Song X.-Z."/>
            <person name="Zhang L."/>
            <person name="Thornton R."/>
            <person name="Coyle M."/>
            <person name="Francisco L."/>
            <person name="Jackson L."/>
            <person name="Javaid M."/>
            <person name="Korchina V."/>
            <person name="Kovar C."/>
            <person name="Mata R."/>
            <person name="Mathew T."/>
            <person name="Ngo R."/>
            <person name="Nguyen L."/>
            <person name="Nguyen N."/>
            <person name="Okwuonu G."/>
            <person name="Ongeri F."/>
            <person name="Pham C."/>
            <person name="Simmons D."/>
            <person name="Wilczek-Boney K."/>
            <person name="Hale W."/>
            <person name="Jakkamsetti A."/>
            <person name="Pham P."/>
            <person name="Ruth R."/>
            <person name="San Lucas F."/>
            <person name="Warren J."/>
            <person name="Zhang J."/>
            <person name="Zhao Z."/>
            <person name="Zhou C."/>
            <person name="Zhu D."/>
            <person name="Lee S."/>
            <person name="Bess C."/>
            <person name="Blankenburg K."/>
            <person name="Forbes L."/>
            <person name="Fu Q."/>
            <person name="Gubbala S."/>
            <person name="Hirani K."/>
            <person name="Jayaseelan J.C."/>
            <person name="Lara F."/>
            <person name="Munidasa M."/>
            <person name="Palculict T."/>
            <person name="Patil S."/>
            <person name="Pu L.-L."/>
            <person name="Saada N."/>
            <person name="Tang L."/>
            <person name="Weissenberger G."/>
            <person name="Zhu Y."/>
            <person name="Hemphill L."/>
            <person name="Shang Y."/>
            <person name="Youmans B."/>
            <person name="Ayvaz T."/>
            <person name="Ross M."/>
            <person name="Santibanez J."/>
            <person name="Aqrawi P."/>
            <person name="Gross S."/>
            <person name="Joshi V."/>
            <person name="Fowler G."/>
            <person name="Nazareth L."/>
            <person name="Reid J."/>
            <person name="Worley K."/>
            <person name="Petrosino J."/>
            <person name="Highlander S."/>
            <person name="Gibbs R."/>
        </authorList>
    </citation>
    <scope>NUCLEOTIDE SEQUENCE [LARGE SCALE GENOMIC DNA]</scope>
    <source>
        <strain evidence="14 15">ATCC 23263</strain>
    </source>
</reference>
<dbReference type="Gene3D" id="3.40.50.720">
    <property type="entry name" value="NAD(P)-binding Rossmann-like Domain"/>
    <property type="match status" value="2"/>
</dbReference>
<dbReference type="AlphaFoldDB" id="E6MGE4"/>
<dbReference type="GO" id="GO:0051287">
    <property type="term" value="F:NAD binding"/>
    <property type="evidence" value="ECO:0007669"/>
    <property type="project" value="InterPro"/>
</dbReference>
<dbReference type="InterPro" id="IPR029752">
    <property type="entry name" value="D-isomer_DH_CS1"/>
</dbReference>
<dbReference type="GO" id="GO:0004617">
    <property type="term" value="F:phosphoglycerate dehydrogenase activity"/>
    <property type="evidence" value="ECO:0007669"/>
    <property type="project" value="UniProtKB-EC"/>
</dbReference>
<evidence type="ECO:0000256" key="1">
    <source>
        <dbReference type="ARBA" id="ARBA00003800"/>
    </source>
</evidence>
<dbReference type="SUPFAM" id="SSF51735">
    <property type="entry name" value="NAD(P)-binding Rossmann-fold domains"/>
    <property type="match status" value="1"/>
</dbReference>
<dbReference type="HOGENOM" id="CLU_019796_9_0_9"/>